<keyword evidence="9" id="KW-0175">Coiled coil</keyword>
<keyword evidence="6" id="KW-0805">Transcription regulation</keyword>
<gene>
    <name evidence="12" type="ORF">MMEN_LOCUS3594</name>
</gene>
<feature type="signal peptide" evidence="10">
    <location>
        <begin position="1"/>
        <end position="22"/>
    </location>
</feature>
<keyword evidence="3" id="KW-0479">Metal-binding</keyword>
<dbReference type="SMART" id="SM00385">
    <property type="entry name" value="CYCLIN"/>
    <property type="match status" value="1"/>
</dbReference>
<keyword evidence="13" id="KW-1185">Reference proteome</keyword>
<dbReference type="Proteomes" id="UP000677803">
    <property type="component" value="Unassembled WGS sequence"/>
</dbReference>
<dbReference type="AlphaFoldDB" id="A0A8S4AK83"/>
<keyword evidence="7" id="KW-0804">Transcription</keyword>
<dbReference type="GO" id="GO:0070897">
    <property type="term" value="P:transcription preinitiation complex assembly"/>
    <property type="evidence" value="ECO:0007669"/>
    <property type="project" value="InterPro"/>
</dbReference>
<dbReference type="GO" id="GO:0008270">
    <property type="term" value="F:zinc ion binding"/>
    <property type="evidence" value="ECO:0007669"/>
    <property type="project" value="UniProtKB-KW"/>
</dbReference>
<evidence type="ECO:0000256" key="5">
    <source>
        <dbReference type="ARBA" id="ARBA00022833"/>
    </source>
</evidence>
<feature type="coiled-coil region" evidence="9">
    <location>
        <begin position="158"/>
        <end position="189"/>
    </location>
</feature>
<feature type="chain" id="PRO_5035770646" evidence="10">
    <location>
        <begin position="23"/>
        <end position="214"/>
    </location>
</feature>
<dbReference type="InterPro" id="IPR000812">
    <property type="entry name" value="TFIIB"/>
</dbReference>
<keyword evidence="10" id="KW-0732">Signal</keyword>
<evidence type="ECO:0000256" key="2">
    <source>
        <dbReference type="ARBA" id="ARBA00010857"/>
    </source>
</evidence>
<comment type="subcellular location">
    <subcellularLocation>
        <location evidence="1">Nucleus</location>
    </subcellularLocation>
</comment>
<dbReference type="EMBL" id="CAJRST010002224">
    <property type="protein sequence ID" value="CAG5866898.1"/>
    <property type="molecule type" value="Genomic_DNA"/>
</dbReference>
<accession>A0A8S4AK83</accession>
<evidence type="ECO:0000259" key="11">
    <source>
        <dbReference type="SMART" id="SM00385"/>
    </source>
</evidence>
<evidence type="ECO:0000256" key="4">
    <source>
        <dbReference type="ARBA" id="ARBA00022771"/>
    </source>
</evidence>
<dbReference type="GO" id="GO:0097550">
    <property type="term" value="C:transcription preinitiation complex"/>
    <property type="evidence" value="ECO:0007669"/>
    <property type="project" value="TreeGrafter"/>
</dbReference>
<comment type="similarity">
    <text evidence="2">Belongs to the TFIIB family.</text>
</comment>
<dbReference type="GO" id="GO:0001006">
    <property type="term" value="F:RNA polymerase III type 3 promoter sequence-specific DNA binding"/>
    <property type="evidence" value="ECO:0007669"/>
    <property type="project" value="TreeGrafter"/>
</dbReference>
<evidence type="ECO:0000256" key="3">
    <source>
        <dbReference type="ARBA" id="ARBA00022723"/>
    </source>
</evidence>
<reference evidence="12" key="1">
    <citation type="submission" date="2021-05" db="EMBL/GenBank/DDBJ databases">
        <authorList>
            <person name="Tigano A."/>
        </authorList>
    </citation>
    <scope>NUCLEOTIDE SEQUENCE</scope>
</reference>
<dbReference type="GO" id="GO:0017025">
    <property type="term" value="F:TBP-class protein binding"/>
    <property type="evidence" value="ECO:0007669"/>
    <property type="project" value="InterPro"/>
</dbReference>
<evidence type="ECO:0000256" key="9">
    <source>
        <dbReference type="SAM" id="Coils"/>
    </source>
</evidence>
<comment type="caution">
    <text evidence="12">The sequence shown here is derived from an EMBL/GenBank/DDBJ whole genome shotgun (WGS) entry which is preliminary data.</text>
</comment>
<dbReference type="GO" id="GO:0000126">
    <property type="term" value="C:transcription factor TFIIIB complex"/>
    <property type="evidence" value="ECO:0007669"/>
    <property type="project" value="TreeGrafter"/>
</dbReference>
<dbReference type="InterPro" id="IPR036915">
    <property type="entry name" value="Cyclin-like_sf"/>
</dbReference>
<keyword evidence="8" id="KW-0539">Nucleus</keyword>
<dbReference type="SUPFAM" id="SSF47954">
    <property type="entry name" value="Cyclin-like"/>
    <property type="match status" value="1"/>
</dbReference>
<dbReference type="CDD" id="cd20554">
    <property type="entry name" value="CYCLIN_TFIIIB90_rpt2"/>
    <property type="match status" value="1"/>
</dbReference>
<name>A0A8S4AK83_9TELE</name>
<dbReference type="PANTHER" id="PTHR11618">
    <property type="entry name" value="TRANSCRIPTION INITIATION FACTOR IIB-RELATED"/>
    <property type="match status" value="1"/>
</dbReference>
<sequence>MPHPHTFEISVFFSLVWVFSDAQDAPWTNRIKAPRLHPCLYIPRFAQLLEFGEKNHEVSMTAMRLVQRMKRDWMHTGRRPSGLCGAALLVAARLHDFCRTVKEIVNVVKVCENTLRKRLTEFEDTPTSQLTIEEFMKVDLDQECDPPCFTAGLLKKKNQQLEMELKKKIGDVEDEIQEYQDEIDAELESRRPKLRGVYAAYANEGYDSKFLSFI</sequence>
<dbReference type="InterPro" id="IPR013150">
    <property type="entry name" value="TFIIB_cyclin"/>
</dbReference>
<dbReference type="GO" id="GO:0005634">
    <property type="term" value="C:nucleus"/>
    <property type="evidence" value="ECO:0007669"/>
    <property type="project" value="UniProtKB-SubCell"/>
</dbReference>
<protein>
    <submittedName>
        <fullName evidence="12">(Atlantic silverside) hypothetical protein</fullName>
    </submittedName>
</protein>
<proteinExistence type="inferred from homology"/>
<evidence type="ECO:0000256" key="7">
    <source>
        <dbReference type="ARBA" id="ARBA00023163"/>
    </source>
</evidence>
<dbReference type="OrthoDB" id="511529at2759"/>
<evidence type="ECO:0000313" key="13">
    <source>
        <dbReference type="Proteomes" id="UP000677803"/>
    </source>
</evidence>
<evidence type="ECO:0000313" key="12">
    <source>
        <dbReference type="EMBL" id="CAG5866898.1"/>
    </source>
</evidence>
<evidence type="ECO:0000256" key="6">
    <source>
        <dbReference type="ARBA" id="ARBA00023015"/>
    </source>
</evidence>
<evidence type="ECO:0000256" key="10">
    <source>
        <dbReference type="SAM" id="SignalP"/>
    </source>
</evidence>
<evidence type="ECO:0000256" key="8">
    <source>
        <dbReference type="ARBA" id="ARBA00023242"/>
    </source>
</evidence>
<feature type="domain" description="Cyclin-like" evidence="11">
    <location>
        <begin position="40"/>
        <end position="124"/>
    </location>
</feature>
<dbReference type="InterPro" id="IPR013763">
    <property type="entry name" value="Cyclin-like_dom"/>
</dbReference>
<keyword evidence="4" id="KW-0863">Zinc-finger</keyword>
<dbReference type="FunFam" id="1.10.472.10:FF:000002">
    <property type="entry name" value="Transcription factor IIIB 90 kDa subunit"/>
    <property type="match status" value="1"/>
</dbReference>
<evidence type="ECO:0000256" key="1">
    <source>
        <dbReference type="ARBA" id="ARBA00004123"/>
    </source>
</evidence>
<dbReference type="Gene3D" id="1.10.472.10">
    <property type="entry name" value="Cyclin-like"/>
    <property type="match status" value="1"/>
</dbReference>
<dbReference type="PANTHER" id="PTHR11618:SF4">
    <property type="entry name" value="TRANSCRIPTION FACTOR IIIB 90 KDA SUBUNIT"/>
    <property type="match status" value="1"/>
</dbReference>
<organism evidence="12 13">
    <name type="scientific">Menidia menidia</name>
    <name type="common">Atlantic silverside</name>
    <dbReference type="NCBI Taxonomy" id="238744"/>
    <lineage>
        <taxon>Eukaryota</taxon>
        <taxon>Metazoa</taxon>
        <taxon>Chordata</taxon>
        <taxon>Craniata</taxon>
        <taxon>Vertebrata</taxon>
        <taxon>Euteleostomi</taxon>
        <taxon>Actinopterygii</taxon>
        <taxon>Neopterygii</taxon>
        <taxon>Teleostei</taxon>
        <taxon>Neoteleostei</taxon>
        <taxon>Acanthomorphata</taxon>
        <taxon>Ovalentaria</taxon>
        <taxon>Atherinomorphae</taxon>
        <taxon>Atheriniformes</taxon>
        <taxon>Atherinopsidae</taxon>
        <taxon>Menidiinae</taxon>
        <taxon>Menidia</taxon>
    </lineage>
</organism>
<dbReference type="Pfam" id="PF00382">
    <property type="entry name" value="TFIIB"/>
    <property type="match status" value="1"/>
</dbReference>
<keyword evidence="5" id="KW-0862">Zinc</keyword>
<dbReference type="GO" id="GO:0000995">
    <property type="term" value="F:RNA polymerase III general transcription initiation factor activity"/>
    <property type="evidence" value="ECO:0007669"/>
    <property type="project" value="TreeGrafter"/>
</dbReference>